<evidence type="ECO:0000256" key="5">
    <source>
        <dbReference type="ARBA" id="ARBA00022694"/>
    </source>
</evidence>
<dbReference type="InterPro" id="IPR051521">
    <property type="entry name" value="tRNA_Mod/Golgi_Maint"/>
</dbReference>
<evidence type="ECO:0000256" key="3">
    <source>
        <dbReference type="ARBA" id="ARBA00022679"/>
    </source>
</evidence>
<proteinExistence type="evidence at transcript level"/>
<dbReference type="Pfam" id="PF03942">
    <property type="entry name" value="DTW"/>
    <property type="match status" value="1"/>
</dbReference>
<keyword evidence="6" id="KW-0539">Nucleus</keyword>
<keyword evidence="4" id="KW-0949">S-adenosyl-L-methionine</keyword>
<organism evidence="13">
    <name type="scientific">Rhodnius neglectus</name>
    <dbReference type="NCBI Taxonomy" id="72488"/>
    <lineage>
        <taxon>Eukaryota</taxon>
        <taxon>Metazoa</taxon>
        <taxon>Ecdysozoa</taxon>
        <taxon>Arthropoda</taxon>
        <taxon>Hexapoda</taxon>
        <taxon>Insecta</taxon>
        <taxon>Pterygota</taxon>
        <taxon>Neoptera</taxon>
        <taxon>Paraneoptera</taxon>
        <taxon>Hemiptera</taxon>
        <taxon>Heteroptera</taxon>
        <taxon>Panheteroptera</taxon>
        <taxon>Cimicomorpha</taxon>
        <taxon>Reduviidae</taxon>
        <taxon>Triatominae</taxon>
        <taxon>Rhodnius</taxon>
    </lineage>
</organism>
<sequence>MVSKSLVNDENPFENLNISESWINLHQVGERTICPQCNKSRKYFCYTCYLPVLEIKDYVPHIKLPFKVDIIKHAREIDGKSTAVHAAVLCPDDVTVYTYPSIPSYDTLEKTILVFPSPNAVTIEELTQSLAFSNGKEEQNFDVKLSRVVFIDSTWNQSRGIYKDPRLFKLPCVVLKKRITQFWRHQNGVPRWHLSTIEAIHQFFVEYEIVMKKLAHDMSFKEESKDDCTVNSSSTKIVDSKIETNSNKFDNLLFFFRFMYDKIHSLYDHESLKSYKRPLE</sequence>
<keyword evidence="3" id="KW-0808">Transferase</keyword>
<evidence type="ECO:0000313" key="13">
    <source>
        <dbReference type="EMBL" id="JAI56043.1"/>
    </source>
</evidence>
<dbReference type="GO" id="GO:0006400">
    <property type="term" value="P:tRNA modification"/>
    <property type="evidence" value="ECO:0007669"/>
    <property type="project" value="TreeGrafter"/>
</dbReference>
<dbReference type="EMBL" id="GDKW01000552">
    <property type="protein sequence ID" value="JAI56043.1"/>
    <property type="molecule type" value="mRNA"/>
</dbReference>
<dbReference type="SMART" id="SM01144">
    <property type="entry name" value="DTW"/>
    <property type="match status" value="1"/>
</dbReference>
<evidence type="ECO:0000256" key="1">
    <source>
        <dbReference type="ARBA" id="ARBA00004123"/>
    </source>
</evidence>
<dbReference type="GO" id="GO:0005634">
    <property type="term" value="C:nucleus"/>
    <property type="evidence" value="ECO:0007669"/>
    <property type="project" value="UniProtKB-SubCell"/>
</dbReference>
<evidence type="ECO:0000256" key="11">
    <source>
        <dbReference type="ARBA" id="ARBA00048718"/>
    </source>
</evidence>
<evidence type="ECO:0000256" key="8">
    <source>
        <dbReference type="ARBA" id="ARBA00038290"/>
    </source>
</evidence>
<dbReference type="GO" id="GO:0016432">
    <property type="term" value="F:tRNA-uridine aminocarboxypropyltransferase activity"/>
    <property type="evidence" value="ECO:0007669"/>
    <property type="project" value="UniProtKB-EC"/>
</dbReference>
<dbReference type="PANTHER" id="PTHR15627:SF8">
    <property type="entry name" value="TRNA-URIDINE AMINOCARBOXYPROPYLTRANSFERASE 1"/>
    <property type="match status" value="1"/>
</dbReference>
<comment type="function">
    <text evidence="7">Catalyzes the formation of 3-(3-amino-3-carboxypropyl)uridine (acp3U) at position 20 in the D-loop of several cytoplasmic tRNAs (acp3U(20)).</text>
</comment>
<accession>A0A0P4VTS6</accession>
<protein>
    <recommendedName>
        <fullName evidence="9">tRNA-uridine aminocarboxypropyltransferase 1</fullName>
        <ecNumber evidence="2">2.5.1.25</ecNumber>
    </recommendedName>
    <alternativeName>
        <fullName evidence="10">DTW domain-containing protein 1</fullName>
    </alternativeName>
</protein>
<dbReference type="AlphaFoldDB" id="A0A0P4VTS6"/>
<dbReference type="EC" id="2.5.1.25" evidence="2"/>
<evidence type="ECO:0000256" key="10">
    <source>
        <dbReference type="ARBA" id="ARBA00042508"/>
    </source>
</evidence>
<dbReference type="InterPro" id="IPR005636">
    <property type="entry name" value="DTW"/>
</dbReference>
<comment type="catalytic activity">
    <reaction evidence="11">
        <text>a uridine in tRNA + S-adenosyl-L-methionine = a 3-[(3S)-3-amino-3-carboxypropyl]uridine in tRNA + S-methyl-5'-thioadenosine + H(+)</text>
        <dbReference type="Rhea" id="RHEA:62432"/>
        <dbReference type="Rhea" id="RHEA-COMP:13339"/>
        <dbReference type="Rhea" id="RHEA-COMP:16092"/>
        <dbReference type="ChEBI" id="CHEBI:15378"/>
        <dbReference type="ChEBI" id="CHEBI:17509"/>
        <dbReference type="ChEBI" id="CHEBI:59789"/>
        <dbReference type="ChEBI" id="CHEBI:65315"/>
        <dbReference type="ChEBI" id="CHEBI:82930"/>
        <dbReference type="EC" id="2.5.1.25"/>
    </reaction>
</comment>
<reference evidence="13" key="1">
    <citation type="journal article" date="2016" name="PLoS Negl. Trop. Dis.">
        <title>A Deep Insight into the Sialome of Rhodnius neglectus, a Vector of Chagas Disease.</title>
        <authorList>
            <person name="Santiago P.B."/>
            <person name="Assumpcao T.C."/>
            <person name="Araujo C.N."/>
            <person name="Bastos I.M."/>
            <person name="Neves D."/>
            <person name="Silva I.G."/>
            <person name="Charneau S."/>
            <person name="Queiroz R.M."/>
            <person name="Raiol T."/>
            <person name="Oliveira J.V."/>
            <person name="Sousa M.V."/>
            <person name="Calvo E."/>
            <person name="Ribeiro J.M."/>
            <person name="Santana J.M."/>
        </authorList>
    </citation>
    <scope>NUCLEOTIDE SEQUENCE</scope>
    <source>
        <tissue evidence="13">Salivary glands</tissue>
    </source>
</reference>
<evidence type="ECO:0000256" key="9">
    <source>
        <dbReference type="ARBA" id="ARBA00039242"/>
    </source>
</evidence>
<evidence type="ECO:0000256" key="4">
    <source>
        <dbReference type="ARBA" id="ARBA00022691"/>
    </source>
</evidence>
<evidence type="ECO:0000259" key="12">
    <source>
        <dbReference type="SMART" id="SM01144"/>
    </source>
</evidence>
<evidence type="ECO:0000256" key="7">
    <source>
        <dbReference type="ARBA" id="ARBA00037050"/>
    </source>
</evidence>
<dbReference type="PANTHER" id="PTHR15627">
    <property type="entry name" value="NATURAL KILLER CELL-SPECIFIC ANTIGEN KLIP1"/>
    <property type="match status" value="1"/>
</dbReference>
<feature type="domain" description="DTW" evidence="12">
    <location>
        <begin position="41"/>
        <end position="268"/>
    </location>
</feature>
<name>A0A0P4VTS6_9HEMI</name>
<evidence type="ECO:0000256" key="2">
    <source>
        <dbReference type="ARBA" id="ARBA00012386"/>
    </source>
</evidence>
<comment type="subcellular location">
    <subcellularLocation>
        <location evidence="1">Nucleus</location>
    </subcellularLocation>
</comment>
<keyword evidence="5" id="KW-0819">tRNA processing</keyword>
<comment type="similarity">
    <text evidence="8">Belongs to the TDD superfamily. DTWD1 family.</text>
</comment>
<evidence type="ECO:0000256" key="6">
    <source>
        <dbReference type="ARBA" id="ARBA00023242"/>
    </source>
</evidence>